<dbReference type="PANTHER" id="PTHR37302">
    <property type="entry name" value="SLR1116 PROTEIN"/>
    <property type="match status" value="1"/>
</dbReference>
<sequence length="146" mass="17110">MKEFFKDIFEYHYHFNQKLVALFIENKDSLSERTIPLFSHNINAHQIWNSRILGKTPLGVHQLHNLETCKSLDDSNLEDTLLIISEFDFGKRIKYKNSSGGEFENSVQEILFHISNHSTHHKGQLISDLRQNGIAPMITDYIYYKI</sequence>
<evidence type="ECO:0000313" key="3">
    <source>
        <dbReference type="EMBL" id="SMP21939.1"/>
    </source>
</evidence>
<dbReference type="PANTHER" id="PTHR37302:SF3">
    <property type="entry name" value="DAMAGE-INDUCIBLE PROTEIN DINB"/>
    <property type="match status" value="1"/>
</dbReference>
<dbReference type="Pfam" id="PF05163">
    <property type="entry name" value="DinB"/>
    <property type="match status" value="1"/>
</dbReference>
<comment type="caution">
    <text evidence="3">The sequence shown here is derived from an EMBL/GenBank/DDBJ whole genome shotgun (WGS) entry which is preliminary data.</text>
</comment>
<dbReference type="EMBL" id="FXUA01000003">
    <property type="protein sequence ID" value="SMP21939.1"/>
    <property type="molecule type" value="Genomic_DNA"/>
</dbReference>
<protein>
    <submittedName>
        <fullName evidence="3">Uncharacterized damage-inducible protein DinB (Forms a four-helix bundle)</fullName>
    </submittedName>
</protein>
<dbReference type="RefSeq" id="WP_283412901.1">
    <property type="nucleotide sequence ID" value="NZ_FXUA01000003.1"/>
</dbReference>
<comment type="similarity">
    <text evidence="1">Belongs to the DinB family.</text>
</comment>
<evidence type="ECO:0000256" key="1">
    <source>
        <dbReference type="ARBA" id="ARBA00008635"/>
    </source>
</evidence>
<proteinExistence type="inferred from homology"/>
<dbReference type="Gene3D" id="1.20.120.450">
    <property type="entry name" value="dinb family like domain"/>
    <property type="match status" value="1"/>
</dbReference>
<evidence type="ECO:0000256" key="2">
    <source>
        <dbReference type="ARBA" id="ARBA00022723"/>
    </source>
</evidence>
<name>A0ABY1NYC7_9BACT</name>
<dbReference type="SUPFAM" id="SSF109854">
    <property type="entry name" value="DinB/YfiT-like putative metalloenzymes"/>
    <property type="match status" value="1"/>
</dbReference>
<keyword evidence="4" id="KW-1185">Reference proteome</keyword>
<reference evidence="3 4" key="1">
    <citation type="submission" date="2017-05" db="EMBL/GenBank/DDBJ databases">
        <authorList>
            <person name="Varghese N."/>
            <person name="Submissions S."/>
        </authorList>
    </citation>
    <scope>NUCLEOTIDE SEQUENCE [LARGE SCALE GENOMIC DNA]</scope>
    <source>
        <strain evidence="3 4">DSM 15360</strain>
    </source>
</reference>
<organism evidence="3 4">
    <name type="scientific">Algoriphagus winogradskyi</name>
    <dbReference type="NCBI Taxonomy" id="237017"/>
    <lineage>
        <taxon>Bacteria</taxon>
        <taxon>Pseudomonadati</taxon>
        <taxon>Bacteroidota</taxon>
        <taxon>Cytophagia</taxon>
        <taxon>Cytophagales</taxon>
        <taxon>Cyclobacteriaceae</taxon>
        <taxon>Algoriphagus</taxon>
    </lineage>
</organism>
<accession>A0ABY1NYC7</accession>
<gene>
    <name evidence="3" type="ORF">SAMN06265367_103386</name>
</gene>
<keyword evidence="2" id="KW-0479">Metal-binding</keyword>
<evidence type="ECO:0000313" key="4">
    <source>
        <dbReference type="Proteomes" id="UP001157915"/>
    </source>
</evidence>
<dbReference type="InterPro" id="IPR007837">
    <property type="entry name" value="DinB"/>
</dbReference>
<dbReference type="InterPro" id="IPR034660">
    <property type="entry name" value="DinB/YfiT-like"/>
</dbReference>
<dbReference type="Proteomes" id="UP001157915">
    <property type="component" value="Unassembled WGS sequence"/>
</dbReference>